<comment type="caution">
    <text evidence="1">The sequence shown here is derived from an EMBL/GenBank/DDBJ whole genome shotgun (WGS) entry which is preliminary data.</text>
</comment>
<dbReference type="GeneID" id="69013232"/>
<evidence type="ECO:0008006" key="3">
    <source>
        <dbReference type="Google" id="ProtNLM"/>
    </source>
</evidence>
<accession>A0A8H4CLZ5</accession>
<name>A0A8H4CLZ5_COLGL</name>
<evidence type="ECO:0000313" key="2">
    <source>
        <dbReference type="Proteomes" id="UP000613401"/>
    </source>
</evidence>
<dbReference type="InterPro" id="IPR029032">
    <property type="entry name" value="AhpD-like"/>
</dbReference>
<dbReference type="Proteomes" id="UP000613401">
    <property type="component" value="Unassembled WGS sequence"/>
</dbReference>
<dbReference type="AlphaFoldDB" id="A0A8H4CLZ5"/>
<dbReference type="EMBL" id="WVTB01000036">
    <property type="protein sequence ID" value="KAF3806321.1"/>
    <property type="molecule type" value="Genomic_DNA"/>
</dbReference>
<keyword evidence="2" id="KW-1185">Reference proteome</keyword>
<protein>
    <recommendedName>
        <fullName evidence="3">Carboxymuconolactone decarboxylase</fullName>
    </recommendedName>
</protein>
<dbReference type="Gene3D" id="1.20.1290.10">
    <property type="entry name" value="AhpD-like"/>
    <property type="match status" value="1"/>
</dbReference>
<dbReference type="RefSeq" id="XP_045265480.1">
    <property type="nucleotide sequence ID" value="XM_045406097.1"/>
</dbReference>
<dbReference type="PANTHER" id="PTHR28180">
    <property type="entry name" value="CONSERVED MITOCHONDRIAL PROTEIN-RELATED"/>
    <property type="match status" value="1"/>
</dbReference>
<evidence type="ECO:0000313" key="1">
    <source>
        <dbReference type="EMBL" id="KAF3806321.1"/>
    </source>
</evidence>
<dbReference type="InterPro" id="IPR052999">
    <property type="entry name" value="PTS1_Protein"/>
</dbReference>
<organism evidence="1 2">
    <name type="scientific">Colletotrichum gloeosporioides</name>
    <name type="common">Anthracnose fungus</name>
    <name type="synonym">Glomerella cingulata</name>
    <dbReference type="NCBI Taxonomy" id="474922"/>
    <lineage>
        <taxon>Eukaryota</taxon>
        <taxon>Fungi</taxon>
        <taxon>Dikarya</taxon>
        <taxon>Ascomycota</taxon>
        <taxon>Pezizomycotina</taxon>
        <taxon>Sordariomycetes</taxon>
        <taxon>Hypocreomycetidae</taxon>
        <taxon>Glomerellales</taxon>
        <taxon>Glomerellaceae</taxon>
        <taxon>Colletotrichum</taxon>
        <taxon>Colletotrichum gloeosporioides species complex</taxon>
    </lineage>
</organism>
<reference evidence="1" key="2">
    <citation type="submission" date="2020-03" db="EMBL/GenBank/DDBJ databases">
        <authorList>
            <person name="Fu F.-F."/>
            <person name="Chen J."/>
        </authorList>
    </citation>
    <scope>NUCLEOTIDE SEQUENCE</scope>
    <source>
        <strain evidence="1">Lc1</strain>
    </source>
</reference>
<proteinExistence type="predicted"/>
<sequence>MTVTESNGAGAKYANVNLTPDATPYDSVLFQDIVRQLEEVENGQIREVAPAIIGSMLCAQHRGDSLPKLFRDVTKDKDDEEVKALFATFRTALTLIWPFIGLPQCVPASLGLVGEMRERDIFMTDQMDRPFLSEANWHQKGLETRKTIYRTAANSEVMNMMGGFFPELTYMTHAVVFGFVIGGSEKTQGLPLCETIIAGAVAALGATRQTKTHFKGAMGLGISAAAIQAVWQAAEQVAEWNGGRLPAQIDVAVLADEVGMRLESRGRM</sequence>
<reference evidence="1" key="1">
    <citation type="journal article" date="2020" name="Phytopathology">
        <title>Genome sequence and comparative analysis of Colletotrichum gloeosporioides isolated from Liriodendron leaves.</title>
        <authorList>
            <person name="Fu F.F."/>
            <person name="Hao Z."/>
            <person name="Wang P."/>
            <person name="Lu Y."/>
            <person name="Xue L.J."/>
            <person name="Wei G."/>
            <person name="Tian Y."/>
            <person name="Baishi H."/>
            <person name="Xu H."/>
            <person name="Shi J."/>
            <person name="Cheng T."/>
            <person name="Wang G."/>
            <person name="Yi Y."/>
            <person name="Chen J."/>
        </authorList>
    </citation>
    <scope>NUCLEOTIDE SEQUENCE</scope>
    <source>
        <strain evidence="1">Lc1</strain>
    </source>
</reference>
<gene>
    <name evidence="1" type="ORF">GCG54_00006083</name>
</gene>
<dbReference type="SUPFAM" id="SSF69118">
    <property type="entry name" value="AhpD-like"/>
    <property type="match status" value="1"/>
</dbReference>